<gene>
    <name evidence="6" type="ORF">EDC65_2852</name>
</gene>
<keyword evidence="3 5" id="KW-1133">Transmembrane helix</keyword>
<feature type="transmembrane region" description="Helical" evidence="5">
    <location>
        <begin position="83"/>
        <end position="104"/>
    </location>
</feature>
<dbReference type="EMBL" id="RJKX01000014">
    <property type="protein sequence ID" value="ROP90992.1"/>
    <property type="molecule type" value="Genomic_DNA"/>
</dbReference>
<comment type="similarity">
    <text evidence="5">Belongs to the 4-toluene sulfonate uptake permease (TSUP) (TC 2.A.102) family.</text>
</comment>
<feature type="transmembrane region" description="Helical" evidence="5">
    <location>
        <begin position="110"/>
        <end position="131"/>
    </location>
</feature>
<organism evidence="6 7">
    <name type="scientific">Stella humosa</name>
    <dbReference type="NCBI Taxonomy" id="94"/>
    <lineage>
        <taxon>Bacteria</taxon>
        <taxon>Pseudomonadati</taxon>
        <taxon>Pseudomonadota</taxon>
        <taxon>Alphaproteobacteria</taxon>
        <taxon>Rhodospirillales</taxon>
        <taxon>Stellaceae</taxon>
        <taxon>Stella</taxon>
    </lineage>
</organism>
<protein>
    <recommendedName>
        <fullName evidence="5">Probable membrane transporter protein</fullName>
    </recommendedName>
</protein>
<comment type="subcellular location">
    <subcellularLocation>
        <location evidence="5">Cell membrane</location>
        <topology evidence="5">Multi-pass membrane protein</topology>
    </subcellularLocation>
    <subcellularLocation>
        <location evidence="1">Membrane</location>
        <topology evidence="1">Multi-pass membrane protein</topology>
    </subcellularLocation>
</comment>
<evidence type="ECO:0000256" key="3">
    <source>
        <dbReference type="ARBA" id="ARBA00022989"/>
    </source>
</evidence>
<dbReference type="PANTHER" id="PTHR43701">
    <property type="entry name" value="MEMBRANE TRANSPORTER PROTEIN MJ0441-RELATED"/>
    <property type="match status" value="1"/>
</dbReference>
<reference evidence="6 7" key="1">
    <citation type="submission" date="2018-11" db="EMBL/GenBank/DDBJ databases">
        <title>Genomic Encyclopedia of Type Strains, Phase IV (KMG-IV): sequencing the most valuable type-strain genomes for metagenomic binning, comparative biology and taxonomic classification.</title>
        <authorList>
            <person name="Goeker M."/>
        </authorList>
    </citation>
    <scope>NUCLEOTIDE SEQUENCE [LARGE SCALE GENOMIC DNA]</scope>
    <source>
        <strain evidence="6 7">DSM 5900</strain>
    </source>
</reference>
<keyword evidence="4 5" id="KW-0472">Membrane</keyword>
<dbReference type="InterPro" id="IPR002781">
    <property type="entry name" value="TM_pro_TauE-like"/>
</dbReference>
<evidence type="ECO:0000256" key="2">
    <source>
        <dbReference type="ARBA" id="ARBA00022692"/>
    </source>
</evidence>
<comment type="caution">
    <text evidence="6">The sequence shown here is derived from an EMBL/GenBank/DDBJ whole genome shotgun (WGS) entry which is preliminary data.</text>
</comment>
<evidence type="ECO:0000256" key="4">
    <source>
        <dbReference type="ARBA" id="ARBA00023136"/>
    </source>
</evidence>
<dbReference type="GO" id="GO:0005886">
    <property type="term" value="C:plasma membrane"/>
    <property type="evidence" value="ECO:0007669"/>
    <property type="project" value="UniProtKB-SubCell"/>
</dbReference>
<feature type="transmembrane region" description="Helical" evidence="5">
    <location>
        <begin position="44"/>
        <end position="71"/>
    </location>
</feature>
<sequence length="305" mass="32447">MSVYLPIAEMSVSIFLLIGLGAGVGFLGGVFGVGGGFLMTPFLIFIGVPPAVAVASTANQVIAGGVTSAYAHWRRRTIDMRMAGVVVAGGFVGSVVGVLLFGLLRRFGQIDLFISLSYVVLLGTVGTLMAIEATRTFLRRRHSTGGRRRLHEHYWAHGLPFKVRFPRSRLYISVLMPLALSFCIGILSGVMGVGGGFIMVPAMIYLLGMPTQVVPGTAQVQIVFVAASATLLQAIQHQTVDALLAFILLIGGVVGSHFGSVMSQRLRGEQLRGLLALLLLVVAGKLLVDLTLTPGDIFTVVTQRR</sequence>
<name>A0A3N1LI18_9PROT</name>
<dbReference type="Proteomes" id="UP000278222">
    <property type="component" value="Unassembled WGS sequence"/>
</dbReference>
<dbReference type="AlphaFoldDB" id="A0A3N1LI18"/>
<dbReference type="InterPro" id="IPR051598">
    <property type="entry name" value="TSUP/Inactive_protease-like"/>
</dbReference>
<evidence type="ECO:0000256" key="1">
    <source>
        <dbReference type="ARBA" id="ARBA00004141"/>
    </source>
</evidence>
<dbReference type="OrthoDB" id="9779078at2"/>
<keyword evidence="7" id="KW-1185">Reference proteome</keyword>
<evidence type="ECO:0000256" key="5">
    <source>
        <dbReference type="RuleBase" id="RU363041"/>
    </source>
</evidence>
<feature type="transmembrane region" description="Helical" evidence="5">
    <location>
        <begin position="271"/>
        <end position="288"/>
    </location>
</feature>
<evidence type="ECO:0000313" key="6">
    <source>
        <dbReference type="EMBL" id="ROP90992.1"/>
    </source>
</evidence>
<keyword evidence="2 5" id="KW-0812">Transmembrane</keyword>
<feature type="transmembrane region" description="Helical" evidence="5">
    <location>
        <begin position="12"/>
        <end position="38"/>
    </location>
</feature>
<evidence type="ECO:0000313" key="7">
    <source>
        <dbReference type="Proteomes" id="UP000278222"/>
    </source>
</evidence>
<dbReference type="Pfam" id="PF01925">
    <property type="entry name" value="TauE"/>
    <property type="match status" value="1"/>
</dbReference>
<accession>A0A3N1LI18</accession>
<feature type="transmembrane region" description="Helical" evidence="5">
    <location>
        <begin position="170"/>
        <end position="198"/>
    </location>
</feature>
<keyword evidence="5" id="KW-1003">Cell membrane</keyword>
<proteinExistence type="inferred from homology"/>
<feature type="transmembrane region" description="Helical" evidence="5">
    <location>
        <begin position="242"/>
        <end position="259"/>
    </location>
</feature>
<feature type="transmembrane region" description="Helical" evidence="5">
    <location>
        <begin position="218"/>
        <end position="235"/>
    </location>
</feature>
<dbReference type="PANTHER" id="PTHR43701:SF12">
    <property type="entry name" value="MEMBRANE TRANSPORTER PROTEIN YTNM-RELATED"/>
    <property type="match status" value="1"/>
</dbReference>